<reference evidence="7" key="1">
    <citation type="submission" date="2016-10" db="EMBL/GenBank/DDBJ databases">
        <authorList>
            <person name="Varghese N."/>
            <person name="Submissions S."/>
        </authorList>
    </citation>
    <scope>NUCLEOTIDE SEQUENCE [LARGE SCALE GENOMIC DNA]</scope>
    <source>
        <strain evidence="7">DSM 4771</strain>
    </source>
</reference>
<feature type="short sequence motif" description="GXGXXG" evidence="4">
    <location>
        <begin position="10"/>
        <end position="15"/>
    </location>
</feature>
<dbReference type="Proteomes" id="UP000199225">
    <property type="component" value="Unassembled WGS sequence"/>
</dbReference>
<dbReference type="GO" id="GO:0016042">
    <property type="term" value="P:lipid catabolic process"/>
    <property type="evidence" value="ECO:0007669"/>
    <property type="project" value="UniProtKB-UniRule"/>
</dbReference>
<accession>A0A1G8UW24</accession>
<dbReference type="Gene3D" id="3.40.1090.10">
    <property type="entry name" value="Cytosolic phospholipase A2 catalytic domain"/>
    <property type="match status" value="2"/>
</dbReference>
<keyword evidence="1 4" id="KW-0378">Hydrolase</keyword>
<sequence>MENTGLVLEGGGSRGIYTAGVLRHLMETDMYLPYVVGVSAGACNGSSYISKQMDRNRAVLVDYVKHPEYLSLRNLIRKRQLFGMDFLFDTLPNRLEPFDYQTFETAEEDFEVGTTDCMTGEPVFYDKKGYNDDMLTLMRASSSLPMVAPAVPFADRMLMDGGIASPIPIDRSVSKGNKKHVVVLTQVRDYVKKPQSVGWYMRRKYRQFPGLLKAMERRHHVYNETLSYIREEEKKGNVFVISPSLSPGVGRVERNRDKLTTLYRQGIEDARELEVSLKEFLA</sequence>
<evidence type="ECO:0000313" key="6">
    <source>
        <dbReference type="EMBL" id="SDJ58003.1"/>
    </source>
</evidence>
<keyword evidence="7" id="KW-1185">Reference proteome</keyword>
<feature type="active site" description="Nucleophile" evidence="4">
    <location>
        <position position="39"/>
    </location>
</feature>
<gene>
    <name evidence="6" type="ORF">SAMN04490247_2436</name>
</gene>
<evidence type="ECO:0000256" key="2">
    <source>
        <dbReference type="ARBA" id="ARBA00022963"/>
    </source>
</evidence>
<organism evidence="6 7">
    <name type="scientific">Salimicrobium halophilum</name>
    <dbReference type="NCBI Taxonomy" id="86666"/>
    <lineage>
        <taxon>Bacteria</taxon>
        <taxon>Bacillati</taxon>
        <taxon>Bacillota</taxon>
        <taxon>Bacilli</taxon>
        <taxon>Bacillales</taxon>
        <taxon>Bacillaceae</taxon>
        <taxon>Salimicrobium</taxon>
    </lineage>
</organism>
<keyword evidence="3 4" id="KW-0443">Lipid metabolism</keyword>
<evidence type="ECO:0000259" key="5">
    <source>
        <dbReference type="PROSITE" id="PS51635"/>
    </source>
</evidence>
<dbReference type="Pfam" id="PF19890">
    <property type="entry name" value="DUF6363"/>
    <property type="match status" value="1"/>
</dbReference>
<dbReference type="RefSeq" id="WP_093194135.1">
    <property type="nucleotide sequence ID" value="NZ_FNEV01000007.1"/>
</dbReference>
<dbReference type="GO" id="GO:0016787">
    <property type="term" value="F:hydrolase activity"/>
    <property type="evidence" value="ECO:0007669"/>
    <property type="project" value="UniProtKB-UniRule"/>
</dbReference>
<dbReference type="PANTHER" id="PTHR14226:SF25">
    <property type="entry name" value="PHOSPHOESTERASE"/>
    <property type="match status" value="1"/>
</dbReference>
<dbReference type="Pfam" id="PF01734">
    <property type="entry name" value="Patatin"/>
    <property type="match status" value="1"/>
</dbReference>
<name>A0A1G8UW24_9BACI</name>
<dbReference type="InterPro" id="IPR016035">
    <property type="entry name" value="Acyl_Trfase/lysoPLipase"/>
</dbReference>
<feature type="domain" description="PNPLA" evidence="5">
    <location>
        <begin position="6"/>
        <end position="173"/>
    </location>
</feature>
<evidence type="ECO:0000256" key="3">
    <source>
        <dbReference type="ARBA" id="ARBA00023098"/>
    </source>
</evidence>
<dbReference type="PANTHER" id="PTHR14226">
    <property type="entry name" value="NEUROPATHY TARGET ESTERASE/SWISS CHEESE D.MELANOGASTER"/>
    <property type="match status" value="1"/>
</dbReference>
<dbReference type="STRING" id="86666.SAMN04490247_2436"/>
<keyword evidence="2 4" id="KW-0442">Lipid degradation</keyword>
<protein>
    <submittedName>
        <fullName evidence="6">Predicted phospholipase, patatin/cPLA2 family</fullName>
    </submittedName>
</protein>
<dbReference type="InterPro" id="IPR050301">
    <property type="entry name" value="NTE"/>
</dbReference>
<evidence type="ECO:0000313" key="7">
    <source>
        <dbReference type="Proteomes" id="UP000199225"/>
    </source>
</evidence>
<dbReference type="EMBL" id="FNEV01000007">
    <property type="protein sequence ID" value="SDJ58003.1"/>
    <property type="molecule type" value="Genomic_DNA"/>
</dbReference>
<dbReference type="SUPFAM" id="SSF52151">
    <property type="entry name" value="FabD/lysophospholipase-like"/>
    <property type="match status" value="1"/>
</dbReference>
<evidence type="ECO:0000256" key="4">
    <source>
        <dbReference type="PROSITE-ProRule" id="PRU01161"/>
    </source>
</evidence>
<dbReference type="CDD" id="cd07208">
    <property type="entry name" value="Pat_hypo_Ecoli_yjju_like"/>
    <property type="match status" value="1"/>
</dbReference>
<dbReference type="InterPro" id="IPR037483">
    <property type="entry name" value="YjjU-like"/>
</dbReference>
<dbReference type="InterPro" id="IPR045943">
    <property type="entry name" value="DUF6363"/>
</dbReference>
<dbReference type="AlphaFoldDB" id="A0A1G8UW24"/>
<feature type="short sequence motif" description="DGA/G" evidence="4">
    <location>
        <begin position="160"/>
        <end position="162"/>
    </location>
</feature>
<feature type="short sequence motif" description="GXSXG" evidence="4">
    <location>
        <begin position="37"/>
        <end position="41"/>
    </location>
</feature>
<dbReference type="OrthoDB" id="9802424at2"/>
<proteinExistence type="predicted"/>
<dbReference type="InterPro" id="IPR002641">
    <property type="entry name" value="PNPLA_dom"/>
</dbReference>
<feature type="active site" description="Proton acceptor" evidence="4">
    <location>
        <position position="160"/>
    </location>
</feature>
<evidence type="ECO:0000256" key="1">
    <source>
        <dbReference type="ARBA" id="ARBA00022801"/>
    </source>
</evidence>
<dbReference type="PROSITE" id="PS51635">
    <property type="entry name" value="PNPLA"/>
    <property type="match status" value="1"/>
</dbReference>